<evidence type="ECO:0000313" key="10">
    <source>
        <dbReference type="Proteomes" id="UP000176204"/>
    </source>
</evidence>
<dbReference type="GO" id="GO:0015031">
    <property type="term" value="P:protein transport"/>
    <property type="evidence" value="ECO:0007669"/>
    <property type="project" value="UniProtKB-KW"/>
</dbReference>
<dbReference type="Proteomes" id="UP000176204">
    <property type="component" value="Chromosome I"/>
</dbReference>
<comment type="subcellular location">
    <subcellularLocation>
        <location evidence="1">Cell membrane</location>
        <topology evidence="1">Single-pass membrane protein</topology>
    </subcellularLocation>
    <subcellularLocation>
        <location evidence="7">Cell membrane</location>
        <topology evidence="7">Single-pass type II membrane protein</topology>
    </subcellularLocation>
</comment>
<dbReference type="PANTHER" id="PTHR30558">
    <property type="entry name" value="EXBD MEMBRANE COMPONENT OF PMF-DRIVEN MACROMOLECULE IMPORT SYSTEM"/>
    <property type="match status" value="1"/>
</dbReference>
<keyword evidence="10" id="KW-1185">Reference proteome</keyword>
<evidence type="ECO:0000256" key="3">
    <source>
        <dbReference type="ARBA" id="ARBA00022475"/>
    </source>
</evidence>
<dbReference type="KEGG" id="agl:PYTT_2468"/>
<dbReference type="PANTHER" id="PTHR30558:SF3">
    <property type="entry name" value="BIOPOLYMER TRANSPORT PROTEIN EXBD-RELATED"/>
    <property type="match status" value="1"/>
</dbReference>
<keyword evidence="6 8" id="KW-0472">Membrane</keyword>
<dbReference type="GO" id="GO:0005886">
    <property type="term" value="C:plasma membrane"/>
    <property type="evidence" value="ECO:0007669"/>
    <property type="project" value="UniProtKB-SubCell"/>
</dbReference>
<evidence type="ECO:0000256" key="8">
    <source>
        <dbReference type="SAM" id="Phobius"/>
    </source>
</evidence>
<evidence type="ECO:0000313" key="9">
    <source>
        <dbReference type="EMBL" id="SEI00267.1"/>
    </source>
</evidence>
<evidence type="ECO:0000256" key="7">
    <source>
        <dbReference type="RuleBase" id="RU003879"/>
    </source>
</evidence>
<reference evidence="10" key="1">
    <citation type="submission" date="2016-09" db="EMBL/GenBank/DDBJ databases">
        <authorList>
            <person name="Koehorst J."/>
        </authorList>
    </citation>
    <scope>NUCLEOTIDE SEQUENCE [LARGE SCALE GENOMIC DNA]</scope>
</reference>
<dbReference type="InterPro" id="IPR003400">
    <property type="entry name" value="ExbD"/>
</dbReference>
<dbReference type="EMBL" id="LT629973">
    <property type="protein sequence ID" value="SEI00267.1"/>
    <property type="molecule type" value="Genomic_DNA"/>
</dbReference>
<dbReference type="Pfam" id="PF02472">
    <property type="entry name" value="ExbD"/>
    <property type="match status" value="1"/>
</dbReference>
<evidence type="ECO:0000256" key="1">
    <source>
        <dbReference type="ARBA" id="ARBA00004162"/>
    </source>
</evidence>
<accession>A0A1C7PA30</accession>
<organism evidence="9 10">
    <name type="scientific">Akkermansia glycaniphila</name>
    <dbReference type="NCBI Taxonomy" id="1679444"/>
    <lineage>
        <taxon>Bacteria</taxon>
        <taxon>Pseudomonadati</taxon>
        <taxon>Verrucomicrobiota</taxon>
        <taxon>Verrucomicrobiia</taxon>
        <taxon>Verrucomicrobiales</taxon>
        <taxon>Akkermansiaceae</taxon>
        <taxon>Akkermansia</taxon>
    </lineage>
</organism>
<dbReference type="RefSeq" id="WP_067777489.1">
    <property type="nucleotide sequence ID" value="NZ_JACVVN010000012.1"/>
</dbReference>
<name>A0A1C7PA30_9BACT</name>
<keyword evidence="5 8" id="KW-1133">Transmembrane helix</keyword>
<keyword evidence="4 7" id="KW-0812">Transmembrane</keyword>
<gene>
    <name evidence="9" type="ORF">PYTT_2468</name>
</gene>
<feature type="transmembrane region" description="Helical" evidence="8">
    <location>
        <begin position="21"/>
        <end position="38"/>
    </location>
</feature>
<evidence type="ECO:0000256" key="5">
    <source>
        <dbReference type="ARBA" id="ARBA00022989"/>
    </source>
</evidence>
<evidence type="ECO:0000256" key="4">
    <source>
        <dbReference type="ARBA" id="ARBA00022692"/>
    </source>
</evidence>
<proteinExistence type="inferred from homology"/>
<dbReference type="GO" id="GO:0022857">
    <property type="term" value="F:transmembrane transporter activity"/>
    <property type="evidence" value="ECO:0007669"/>
    <property type="project" value="InterPro"/>
</dbReference>
<evidence type="ECO:0000256" key="6">
    <source>
        <dbReference type="ARBA" id="ARBA00023136"/>
    </source>
</evidence>
<sequence length="141" mass="16120">MKFRARVPEPIGFQLAPMLDIVFLLLIFFVVTQTFSLYEPDLKVKVPSAEQATETARHNPNEIIINVREDGTVTINREHFKDKDQLYAKLYNSALLDKDQTIRIRGDAKTEYQKMVDVLDACTKAGFWNVSFSTKRAVPAP</sequence>
<keyword evidence="3" id="KW-1003">Cell membrane</keyword>
<dbReference type="STRING" id="1679444.PYTT_2468"/>
<dbReference type="AlphaFoldDB" id="A0A1C7PA30"/>
<evidence type="ECO:0000256" key="2">
    <source>
        <dbReference type="ARBA" id="ARBA00005811"/>
    </source>
</evidence>
<dbReference type="Gene3D" id="3.30.420.270">
    <property type="match status" value="1"/>
</dbReference>
<dbReference type="OrthoDB" id="9793581at2"/>
<keyword evidence="7" id="KW-0813">Transport</keyword>
<comment type="similarity">
    <text evidence="2 7">Belongs to the ExbD/TolR family.</text>
</comment>
<keyword evidence="7" id="KW-0653">Protein transport</keyword>
<protein>
    <submittedName>
        <fullName evidence="9">Biopolymer transport protein exbd/tolr</fullName>
    </submittedName>
</protein>